<evidence type="ECO:0000256" key="4">
    <source>
        <dbReference type="ARBA" id="ARBA00022984"/>
    </source>
</evidence>
<evidence type="ECO:0000256" key="1">
    <source>
        <dbReference type="ARBA" id="ARBA00004752"/>
    </source>
</evidence>
<evidence type="ECO:0000256" key="2">
    <source>
        <dbReference type="ARBA" id="ARBA00022679"/>
    </source>
</evidence>
<dbReference type="GO" id="GO:0005576">
    <property type="term" value="C:extracellular region"/>
    <property type="evidence" value="ECO:0007669"/>
    <property type="project" value="TreeGrafter"/>
</dbReference>
<evidence type="ECO:0000256" key="5">
    <source>
        <dbReference type="ARBA" id="ARBA00023315"/>
    </source>
</evidence>
<comment type="caution">
    <text evidence="10">The sequence shown here is derived from an EMBL/GenBank/DDBJ whole genome shotgun (WGS) entry which is preliminary data.</text>
</comment>
<feature type="active site" description="Proton donor/acceptor" evidence="8">
    <location>
        <position position="224"/>
    </location>
</feature>
<comment type="pathway">
    <text evidence="1 8">Cell wall biogenesis; peptidoglycan biosynthesis.</text>
</comment>
<feature type="active site" description="Nucleophile" evidence="8">
    <location>
        <position position="242"/>
    </location>
</feature>
<dbReference type="CDD" id="cd13431">
    <property type="entry name" value="LDT_IgD_like_1"/>
    <property type="match status" value="1"/>
</dbReference>
<evidence type="ECO:0000256" key="7">
    <source>
        <dbReference type="ARBA" id="ARBA00060592"/>
    </source>
</evidence>
<proteinExistence type="predicted"/>
<dbReference type="EMBL" id="QJJU01000003">
    <property type="protein sequence ID" value="PXX11245.1"/>
    <property type="molecule type" value="Genomic_DNA"/>
</dbReference>
<evidence type="ECO:0000313" key="11">
    <source>
        <dbReference type="Proteomes" id="UP000247781"/>
    </source>
</evidence>
<dbReference type="FunFam" id="2.40.440.10:FF:000008">
    <property type="entry name" value="L,D-transpeptidase 1"/>
    <property type="match status" value="1"/>
</dbReference>
<feature type="domain" description="L,D-TPase catalytic" evidence="9">
    <location>
        <begin position="141"/>
        <end position="266"/>
    </location>
</feature>
<dbReference type="GO" id="GO:0071972">
    <property type="term" value="F:peptidoglycan L,D-transpeptidase activity"/>
    <property type="evidence" value="ECO:0007669"/>
    <property type="project" value="TreeGrafter"/>
</dbReference>
<dbReference type="PANTHER" id="PTHR30582">
    <property type="entry name" value="L,D-TRANSPEPTIDASE"/>
    <property type="match status" value="1"/>
</dbReference>
<dbReference type="Pfam" id="PF03734">
    <property type="entry name" value="YkuD"/>
    <property type="match status" value="1"/>
</dbReference>
<reference evidence="10 11" key="2">
    <citation type="submission" date="2018-06" db="EMBL/GenBank/DDBJ databases">
        <title>Sequencing of bacterial isolates from soil warming experiment in Harvard Forest, Massachusetts, USA.</title>
        <authorList>
            <person name="Deangelis K.PhD."/>
        </authorList>
    </citation>
    <scope>NUCLEOTIDE SEQUENCE [LARGE SCALE GENOMIC DNA]</scope>
    <source>
        <strain evidence="10 11">GAS496</strain>
    </source>
</reference>
<keyword evidence="11" id="KW-1185">Reference proteome</keyword>
<keyword evidence="4 8" id="KW-0573">Peptidoglycan synthesis</keyword>
<evidence type="ECO:0000256" key="6">
    <source>
        <dbReference type="ARBA" id="ARBA00023316"/>
    </source>
</evidence>
<keyword evidence="10" id="KW-0449">Lipoprotein</keyword>
<dbReference type="GO" id="GO:0008360">
    <property type="term" value="P:regulation of cell shape"/>
    <property type="evidence" value="ECO:0007669"/>
    <property type="project" value="UniProtKB-UniRule"/>
</dbReference>
<dbReference type="GO" id="GO:0071555">
    <property type="term" value="P:cell wall organization"/>
    <property type="evidence" value="ECO:0007669"/>
    <property type="project" value="UniProtKB-UniRule"/>
</dbReference>
<dbReference type="Pfam" id="PF17964">
    <property type="entry name" value="Big_10"/>
    <property type="match status" value="1"/>
</dbReference>
<comment type="pathway">
    <text evidence="7">Glycan biosynthesis.</text>
</comment>
<dbReference type="UniPathway" id="UPA00219"/>
<dbReference type="InterPro" id="IPR041280">
    <property type="entry name" value="Big_10"/>
</dbReference>
<dbReference type="InterPro" id="IPR005490">
    <property type="entry name" value="LD_TPept_cat_dom"/>
</dbReference>
<dbReference type="Gene3D" id="2.60.40.3710">
    <property type="match status" value="1"/>
</dbReference>
<protein>
    <submittedName>
        <fullName evidence="10">Lipoprotein-anchoring transpeptidase ErfK/SrfK</fullName>
    </submittedName>
</protein>
<dbReference type="AlphaFoldDB" id="A0A318HP50"/>
<keyword evidence="6 8" id="KW-0961">Cell wall biogenesis/degradation</keyword>
<dbReference type="PANTHER" id="PTHR30582:SF2">
    <property type="entry name" value="L,D-TRANSPEPTIDASE YCIB-RELATED"/>
    <property type="match status" value="1"/>
</dbReference>
<keyword evidence="2" id="KW-0808">Transferase</keyword>
<sequence length="267" mass="28036">MLSNYDENVLTAHLGRMQTVRRTLRNVLVVVGIAAIATAGSVTTSSAGVATATDVASIQPASGQKVGVGMPVTVTFTQSITNRAAAERTIAITSPATPAGSFTWLNDRVLQWNPNGFWPAHSNIMVTAGGAKTTFETGASVVGVADIDAHTFTVSIDDQVVRTMPASMGKPRHPTPIGSFTALEKQASVVMDSRTIGIPLSDPEGYKLTVADAVRVTWGGVYVHSAPWSVQSQGNANVSHGCINLSPDNAAWYYDTVSIGDPIIVQQ</sequence>
<dbReference type="InterPro" id="IPR038063">
    <property type="entry name" value="Transpep_catalytic_dom"/>
</dbReference>
<evidence type="ECO:0000259" key="9">
    <source>
        <dbReference type="PROSITE" id="PS52029"/>
    </source>
</evidence>
<keyword evidence="5" id="KW-0012">Acyltransferase</keyword>
<evidence type="ECO:0000256" key="8">
    <source>
        <dbReference type="PROSITE-ProRule" id="PRU01373"/>
    </source>
</evidence>
<evidence type="ECO:0000313" key="10">
    <source>
        <dbReference type="EMBL" id="PXX11245.1"/>
    </source>
</evidence>
<name>A0A318HP50_9MYCO</name>
<accession>A0A318HP50</accession>
<keyword evidence="3 8" id="KW-0133">Cell shape</keyword>
<dbReference type="CDD" id="cd16913">
    <property type="entry name" value="YkuD_like"/>
    <property type="match status" value="1"/>
</dbReference>
<gene>
    <name evidence="10" type="ORF">C8E89_103334</name>
</gene>
<evidence type="ECO:0000256" key="3">
    <source>
        <dbReference type="ARBA" id="ARBA00022960"/>
    </source>
</evidence>
<dbReference type="SUPFAM" id="SSF141523">
    <property type="entry name" value="L,D-transpeptidase catalytic domain-like"/>
    <property type="match status" value="1"/>
</dbReference>
<reference evidence="11" key="1">
    <citation type="submission" date="2018-05" db="EMBL/GenBank/DDBJ databases">
        <authorList>
            <person name="Deangelis K."/>
            <person name="Huntemann M."/>
            <person name="Clum A."/>
            <person name="Pillay M."/>
            <person name="Palaniappan K."/>
            <person name="Varghese N."/>
            <person name="Mikhailova N."/>
            <person name="Stamatis D."/>
            <person name="Reddy T."/>
            <person name="Daum C."/>
            <person name="Shapiro N."/>
            <person name="Ivanova N."/>
            <person name="Kyrpides N."/>
            <person name="Woyke T."/>
        </authorList>
    </citation>
    <scope>NUCLEOTIDE SEQUENCE [LARGE SCALE GENOMIC DNA]</scope>
    <source>
        <strain evidence="11">GAS496</strain>
    </source>
</reference>
<dbReference type="PROSITE" id="PS52029">
    <property type="entry name" value="LD_TPASE"/>
    <property type="match status" value="1"/>
</dbReference>
<dbReference type="GO" id="GO:0016746">
    <property type="term" value="F:acyltransferase activity"/>
    <property type="evidence" value="ECO:0007669"/>
    <property type="project" value="UniProtKB-KW"/>
</dbReference>
<organism evidence="10 11">
    <name type="scientific">Mycolicibacterium moriokaense</name>
    <dbReference type="NCBI Taxonomy" id="39691"/>
    <lineage>
        <taxon>Bacteria</taxon>
        <taxon>Bacillati</taxon>
        <taxon>Actinomycetota</taxon>
        <taxon>Actinomycetes</taxon>
        <taxon>Mycobacteriales</taxon>
        <taxon>Mycobacteriaceae</taxon>
        <taxon>Mycolicibacterium</taxon>
    </lineage>
</organism>
<dbReference type="GO" id="GO:0018104">
    <property type="term" value="P:peptidoglycan-protein cross-linking"/>
    <property type="evidence" value="ECO:0007669"/>
    <property type="project" value="TreeGrafter"/>
</dbReference>
<dbReference type="InterPro" id="IPR050979">
    <property type="entry name" value="LD-transpeptidase"/>
</dbReference>
<dbReference type="Proteomes" id="UP000247781">
    <property type="component" value="Unassembled WGS sequence"/>
</dbReference>
<dbReference type="Gene3D" id="2.40.440.10">
    <property type="entry name" value="L,D-transpeptidase catalytic domain-like"/>
    <property type="match status" value="1"/>
</dbReference>